<gene>
    <name evidence="1" type="ORF">HAX54_050099</name>
</gene>
<evidence type="ECO:0000313" key="2">
    <source>
        <dbReference type="Proteomes" id="UP000823775"/>
    </source>
</evidence>
<keyword evidence="2" id="KW-1185">Reference proteome</keyword>
<dbReference type="Proteomes" id="UP000823775">
    <property type="component" value="Unassembled WGS sequence"/>
</dbReference>
<comment type="caution">
    <text evidence="1">The sequence shown here is derived from an EMBL/GenBank/DDBJ whole genome shotgun (WGS) entry which is preliminary data.</text>
</comment>
<feature type="non-terminal residue" evidence="1">
    <location>
        <position position="1"/>
    </location>
</feature>
<evidence type="ECO:0000313" key="1">
    <source>
        <dbReference type="EMBL" id="MCE3051532.1"/>
    </source>
</evidence>
<protein>
    <submittedName>
        <fullName evidence="1">Uncharacterized protein</fullName>
    </submittedName>
</protein>
<sequence length="53" mass="5817">SRAMLRLCARVAAQAMCSCWFCATLGRLLVQCRAMSADAQQNIECCDRKTSSS</sequence>
<dbReference type="EMBL" id="JACEIK010008704">
    <property type="protein sequence ID" value="MCE3051532.1"/>
    <property type="molecule type" value="Genomic_DNA"/>
</dbReference>
<proteinExistence type="predicted"/>
<accession>A0ABS8WNV0</accession>
<reference evidence="1 2" key="1">
    <citation type="journal article" date="2021" name="BMC Genomics">
        <title>Datura genome reveals duplications of psychoactive alkaloid biosynthetic genes and high mutation rate following tissue culture.</title>
        <authorList>
            <person name="Rajewski A."/>
            <person name="Carter-House D."/>
            <person name="Stajich J."/>
            <person name="Litt A."/>
        </authorList>
    </citation>
    <scope>NUCLEOTIDE SEQUENCE [LARGE SCALE GENOMIC DNA]</scope>
    <source>
        <strain evidence="1">AR-01</strain>
    </source>
</reference>
<name>A0ABS8WNV0_DATST</name>
<organism evidence="1 2">
    <name type="scientific">Datura stramonium</name>
    <name type="common">Jimsonweed</name>
    <name type="synonym">Common thornapple</name>
    <dbReference type="NCBI Taxonomy" id="4076"/>
    <lineage>
        <taxon>Eukaryota</taxon>
        <taxon>Viridiplantae</taxon>
        <taxon>Streptophyta</taxon>
        <taxon>Embryophyta</taxon>
        <taxon>Tracheophyta</taxon>
        <taxon>Spermatophyta</taxon>
        <taxon>Magnoliopsida</taxon>
        <taxon>eudicotyledons</taxon>
        <taxon>Gunneridae</taxon>
        <taxon>Pentapetalae</taxon>
        <taxon>asterids</taxon>
        <taxon>lamiids</taxon>
        <taxon>Solanales</taxon>
        <taxon>Solanaceae</taxon>
        <taxon>Solanoideae</taxon>
        <taxon>Datureae</taxon>
        <taxon>Datura</taxon>
    </lineage>
</organism>